<dbReference type="Proteomes" id="UP000076722">
    <property type="component" value="Unassembled WGS sequence"/>
</dbReference>
<dbReference type="Pfam" id="PF24920">
    <property type="entry name" value="C2_TCB1"/>
    <property type="match status" value="1"/>
</dbReference>
<feature type="region of interest" description="Disordered" evidence="11">
    <location>
        <begin position="881"/>
        <end position="921"/>
    </location>
</feature>
<protein>
    <submittedName>
        <fullName evidence="15">Tricalbin</fullName>
    </submittedName>
</protein>
<dbReference type="PANTHER" id="PTHR46980">
    <property type="entry name" value="TRICALBIN-1-RELATED"/>
    <property type="match status" value="1"/>
</dbReference>
<dbReference type="CDD" id="cd04052">
    <property type="entry name" value="C2B_Tricalbin-like"/>
    <property type="match status" value="1"/>
</dbReference>
<evidence type="ECO:0000256" key="4">
    <source>
        <dbReference type="ARBA" id="ARBA00022692"/>
    </source>
</evidence>
<dbReference type="InterPro" id="IPR031468">
    <property type="entry name" value="SMP_LBD"/>
</dbReference>
<keyword evidence="7 12" id="KW-1133">Transmembrane helix</keyword>
<evidence type="ECO:0000259" key="13">
    <source>
        <dbReference type="PROSITE" id="PS50004"/>
    </source>
</evidence>
<dbReference type="Gene3D" id="2.60.40.150">
    <property type="entry name" value="C2 domain"/>
    <property type="match status" value="5"/>
</dbReference>
<dbReference type="InterPro" id="IPR037756">
    <property type="entry name" value="C2D_Tricalbin"/>
</dbReference>
<dbReference type="EMBL" id="KV419400">
    <property type="protein sequence ID" value="KZS96163.1"/>
    <property type="molecule type" value="Genomic_DNA"/>
</dbReference>
<dbReference type="CDD" id="cd00030">
    <property type="entry name" value="C2"/>
    <property type="match status" value="1"/>
</dbReference>
<dbReference type="PIRSF" id="PIRSF037232">
    <property type="entry name" value="Tricalbin"/>
    <property type="match status" value="1"/>
</dbReference>
<feature type="transmembrane region" description="Helical" evidence="12">
    <location>
        <begin position="160"/>
        <end position="177"/>
    </location>
</feature>
<feature type="domain" description="C2" evidence="13">
    <location>
        <begin position="568"/>
        <end position="689"/>
    </location>
</feature>
<feature type="domain" description="C2" evidence="13">
    <location>
        <begin position="426"/>
        <end position="544"/>
    </location>
</feature>
<dbReference type="SMART" id="SM00239">
    <property type="entry name" value="C2"/>
    <property type="match status" value="5"/>
</dbReference>
<evidence type="ECO:0000256" key="9">
    <source>
        <dbReference type="ARBA" id="ARBA00023121"/>
    </source>
</evidence>
<keyword evidence="6" id="KW-0256">Endoplasmic reticulum</keyword>
<keyword evidence="3" id="KW-0597">Phosphoprotein</keyword>
<comment type="subcellular location">
    <subcellularLocation>
        <location evidence="1">Endoplasmic reticulum membrane</location>
    </subcellularLocation>
</comment>
<dbReference type="InterPro" id="IPR037761">
    <property type="entry name" value="C2A_Tricalbin"/>
</dbReference>
<proteinExistence type="predicted"/>
<dbReference type="SUPFAM" id="SSF49562">
    <property type="entry name" value="C2 domain (Calcium/lipid-binding domain, CaLB)"/>
    <property type="match status" value="5"/>
</dbReference>
<keyword evidence="16" id="KW-1185">Reference proteome</keyword>
<evidence type="ECO:0000259" key="14">
    <source>
        <dbReference type="PROSITE" id="PS51847"/>
    </source>
</evidence>
<feature type="compositionally biased region" description="Low complexity" evidence="11">
    <location>
        <begin position="890"/>
        <end position="900"/>
    </location>
</feature>
<evidence type="ECO:0000256" key="11">
    <source>
        <dbReference type="SAM" id="MobiDB-lite"/>
    </source>
</evidence>
<dbReference type="InterPro" id="IPR037765">
    <property type="entry name" value="C2B_Tricalbin"/>
</dbReference>
<evidence type="ECO:0000256" key="7">
    <source>
        <dbReference type="ARBA" id="ARBA00022989"/>
    </source>
</evidence>
<sequence length="1470" mass="161129">MATSIPPNGKSPELSAALNADVAKGAVVHTFDPNSSPAEKGAAAGKAKSQLQSVTAQQGSNSRPKQPPELAVDPGTRPPPPTITIQDADVEKPVEQVAPPNVDEQPVPGKFPDAPAPAIPDWFRVGWRAVSGIDQPAPEGVERDKTILEAWLSEMYYGEWYHNAAIIFFAVAASHFMTLFHLGWGWLFLLLISCSAYYSMSMERVRRRSRDDIQRELVKSRLINEHETADWINNFLDRFWLIYEPVLSETVVSSVDQILSTNTPAFLDSIRMTTFTLGNKAPRIERVRTYPRTDDDIVTMDWGLSFTPSDITDITPIEAKKRVNPKIVLSIRIGKGLAGTNIPILLEDINFSGNMMIRLKLMTNFPHVQVVDISFTEKPVFDYVLKPIGGETFGFDIANVPGLSSFIRNMVHSILGPMMYAPNAFTLNLEQMLSGAPLDSSIGVLQVTLRSARGIKATKIGGGTPDPYVSLSISQRAELARTKHKDSTTNPTWNETKFLLVNSLSEILTFSIMDHNDHRADSELGAASQDLSSLADDALQEGIEAKILKDGKDRGLLRFDLSFYPVLKPAKLADGTEEPLPETKVGIVRLTLHQSKDLDFTKSMSGDLNPFAKVMLGGATSPIHFTKRVKHTNNPVWESSTEFLCMDKQSSVITVNVVDDREFLKDPVIGYLSIKLEDLIEAKKVAGRDWWPLSGCKTGRLRMSAEWKPLNMSGSIQGADQYVPPIGIVRLWVQKAVDVKNVEAALGGKSDPYVRVQVNNITTARTEVLNNNLNPEWDQILYIPVHSLRETLLLEVMDYQHLTRDRSLGSVELHVDTLAKEASDIRYPYVSTGKRTVADPLQLDKNDALKGTLHYVAEFVPSLNMKGITFKTETGELSGARIAGEDVSEESSSAESGQDEIIPSSTTIKSEPPTGHTKNVSSIASVNTVVSNASEGAPSNHQGKGTDSSEGVTISKADLLTHQHGIIIFDIIGGQLAKKARLEVLLDDGYWPSCSSPKARSSTARWDFVGEGFVKELDFGRIWLRLNENDENEKESIVGELKMDAKEFLQRALDGPTKLTLVDQDERLSSIIDIAAKYVPVEIQLEPRESINNQGVLTVELIDGKGIHGADRSGKSDPFVVFTLNDEKVYKSQTKKKTLTPEWNETFNIQIPSRVAGNLSLEVFDWNQIEQSKSLGTADIKIDDLEPFHGVQRTLQLMHAKHGTKGEIQLRLNFQPEIIARSRKNTSTFSTAGRAMTQLGALPYGGAKGVVTGVGSAGHKVTGLFKRDFAAPEAIDEVQEAPTGQISQAVDSGSAPTPFPTRNEAMSSSASVQPEPGTLKVTVLGAKDLAGAAGGDVKPYVVLKLGDKEHKTKHTSRTASPENESFTFGAGPETTTLSVGVFDHKTLGKDKLLADGDVDIWRHVQPVGTTTSDVWAELRDGQGLIRLRLEFDRGNIMGRGGSMISLDRNGTSNPPSPSRFISLRKRSGEE</sequence>
<gene>
    <name evidence="15" type="ORF">SISNIDRAFT_540680</name>
</gene>
<dbReference type="GO" id="GO:0005789">
    <property type="term" value="C:endoplasmic reticulum membrane"/>
    <property type="evidence" value="ECO:0007669"/>
    <property type="project" value="UniProtKB-SubCell"/>
</dbReference>
<feature type="region of interest" description="Disordered" evidence="11">
    <location>
        <begin position="1283"/>
        <end position="1315"/>
    </location>
</feature>
<dbReference type="PROSITE" id="PS51847">
    <property type="entry name" value="SMP"/>
    <property type="match status" value="1"/>
</dbReference>
<keyword evidence="9" id="KW-0446">Lipid-binding</keyword>
<evidence type="ECO:0000256" key="6">
    <source>
        <dbReference type="ARBA" id="ARBA00022824"/>
    </source>
</evidence>
<evidence type="ECO:0000256" key="12">
    <source>
        <dbReference type="SAM" id="Phobius"/>
    </source>
</evidence>
<evidence type="ECO:0000256" key="2">
    <source>
        <dbReference type="ARBA" id="ARBA00022448"/>
    </source>
</evidence>
<dbReference type="Pfam" id="PF00168">
    <property type="entry name" value="C2"/>
    <property type="match status" value="5"/>
</dbReference>
<evidence type="ECO:0000256" key="10">
    <source>
        <dbReference type="ARBA" id="ARBA00023136"/>
    </source>
</evidence>
<evidence type="ECO:0000256" key="8">
    <source>
        <dbReference type="ARBA" id="ARBA00023055"/>
    </source>
</evidence>
<feature type="region of interest" description="Disordered" evidence="11">
    <location>
        <begin position="1352"/>
        <end position="1371"/>
    </location>
</feature>
<feature type="domain" description="SMP-LTD" evidence="14">
    <location>
        <begin position="225"/>
        <end position="430"/>
    </location>
</feature>
<evidence type="ECO:0000256" key="5">
    <source>
        <dbReference type="ARBA" id="ARBA00022737"/>
    </source>
</evidence>
<dbReference type="CDD" id="cd04044">
    <property type="entry name" value="C2A_Tricalbin-like"/>
    <property type="match status" value="1"/>
</dbReference>
<dbReference type="CDD" id="cd04045">
    <property type="entry name" value="C2C_Tricalbin-like"/>
    <property type="match status" value="1"/>
</dbReference>
<name>A0A164XP66_9AGAM</name>
<dbReference type="InterPro" id="IPR052455">
    <property type="entry name" value="Tricalbin_domain"/>
</dbReference>
<feature type="compositionally biased region" description="Polar residues" evidence="11">
    <location>
        <begin position="1283"/>
        <end position="1295"/>
    </location>
</feature>
<organism evidence="15 16">
    <name type="scientific">Sistotremastrum niveocremeum HHB9708</name>
    <dbReference type="NCBI Taxonomy" id="1314777"/>
    <lineage>
        <taxon>Eukaryota</taxon>
        <taxon>Fungi</taxon>
        <taxon>Dikarya</taxon>
        <taxon>Basidiomycota</taxon>
        <taxon>Agaricomycotina</taxon>
        <taxon>Agaricomycetes</taxon>
        <taxon>Sistotremastrales</taxon>
        <taxon>Sistotremastraceae</taxon>
        <taxon>Sertulicium</taxon>
        <taxon>Sertulicium niveocremeum</taxon>
    </lineage>
</organism>
<accession>A0A164XP66</accession>
<keyword evidence="10 12" id="KW-0472">Membrane</keyword>
<feature type="domain" description="C2" evidence="13">
    <location>
        <begin position="712"/>
        <end position="829"/>
    </location>
</feature>
<dbReference type="PANTHER" id="PTHR46980:SF2">
    <property type="entry name" value="TRICALBIN-1-RELATED"/>
    <property type="match status" value="1"/>
</dbReference>
<dbReference type="InterPro" id="IPR017147">
    <property type="entry name" value="Tricalbin"/>
</dbReference>
<evidence type="ECO:0000313" key="15">
    <source>
        <dbReference type="EMBL" id="KZS96163.1"/>
    </source>
</evidence>
<keyword evidence="5" id="KW-0677">Repeat</keyword>
<dbReference type="STRING" id="1314777.A0A164XP66"/>
<evidence type="ECO:0000256" key="3">
    <source>
        <dbReference type="ARBA" id="ARBA00022553"/>
    </source>
</evidence>
<feature type="compositionally biased region" description="Polar residues" evidence="11">
    <location>
        <begin position="49"/>
        <end position="64"/>
    </location>
</feature>
<keyword evidence="4 12" id="KW-0812">Transmembrane</keyword>
<dbReference type="Pfam" id="PF25669">
    <property type="entry name" value="SMP_MUG190-like"/>
    <property type="match status" value="1"/>
</dbReference>
<feature type="compositionally biased region" description="Low complexity" evidence="11">
    <location>
        <begin position="38"/>
        <end position="48"/>
    </location>
</feature>
<dbReference type="InterPro" id="IPR056910">
    <property type="entry name" value="TCB1-3_C2"/>
</dbReference>
<dbReference type="GO" id="GO:0071944">
    <property type="term" value="C:cell periphery"/>
    <property type="evidence" value="ECO:0007669"/>
    <property type="project" value="UniProtKB-ARBA"/>
</dbReference>
<evidence type="ECO:0000313" key="16">
    <source>
        <dbReference type="Proteomes" id="UP000076722"/>
    </source>
</evidence>
<feature type="domain" description="C2" evidence="13">
    <location>
        <begin position="1300"/>
        <end position="1416"/>
    </location>
</feature>
<dbReference type="GO" id="GO:0061817">
    <property type="term" value="P:endoplasmic reticulum-plasma membrane tethering"/>
    <property type="evidence" value="ECO:0007669"/>
    <property type="project" value="InterPro"/>
</dbReference>
<dbReference type="CDD" id="cd04040">
    <property type="entry name" value="C2D_Tricalbin-like"/>
    <property type="match status" value="1"/>
</dbReference>
<dbReference type="OrthoDB" id="1029639at2759"/>
<dbReference type="GO" id="GO:0006869">
    <property type="term" value="P:lipid transport"/>
    <property type="evidence" value="ECO:0007669"/>
    <property type="project" value="UniProtKB-KW"/>
</dbReference>
<feature type="region of interest" description="Disordered" evidence="11">
    <location>
        <begin position="29"/>
        <end position="82"/>
    </location>
</feature>
<dbReference type="CDD" id="cd21678">
    <property type="entry name" value="SMP_TCB"/>
    <property type="match status" value="1"/>
</dbReference>
<keyword evidence="8" id="KW-0445">Lipid transport</keyword>
<feature type="compositionally biased region" description="Polar residues" evidence="11">
    <location>
        <begin position="1357"/>
        <end position="1366"/>
    </location>
</feature>
<feature type="region of interest" description="Disordered" evidence="11">
    <location>
        <begin position="1442"/>
        <end position="1470"/>
    </location>
</feature>
<evidence type="ECO:0000256" key="1">
    <source>
        <dbReference type="ARBA" id="ARBA00004586"/>
    </source>
</evidence>
<dbReference type="PROSITE" id="PS50004">
    <property type="entry name" value="C2"/>
    <property type="match status" value="5"/>
</dbReference>
<keyword evidence="2" id="KW-0813">Transport</keyword>
<feature type="domain" description="C2" evidence="13">
    <location>
        <begin position="1077"/>
        <end position="1195"/>
    </location>
</feature>
<reference evidence="15 16" key="1">
    <citation type="journal article" date="2016" name="Mol. Biol. Evol.">
        <title>Comparative Genomics of Early-Diverging Mushroom-Forming Fungi Provides Insights into the Origins of Lignocellulose Decay Capabilities.</title>
        <authorList>
            <person name="Nagy L.G."/>
            <person name="Riley R."/>
            <person name="Tritt A."/>
            <person name="Adam C."/>
            <person name="Daum C."/>
            <person name="Floudas D."/>
            <person name="Sun H."/>
            <person name="Yadav J.S."/>
            <person name="Pangilinan J."/>
            <person name="Larsson K.H."/>
            <person name="Matsuura K."/>
            <person name="Barry K."/>
            <person name="Labutti K."/>
            <person name="Kuo R."/>
            <person name="Ohm R.A."/>
            <person name="Bhattacharya S.S."/>
            <person name="Shirouzu T."/>
            <person name="Yoshinaga Y."/>
            <person name="Martin F.M."/>
            <person name="Grigoriev I.V."/>
            <person name="Hibbett D.S."/>
        </authorList>
    </citation>
    <scope>NUCLEOTIDE SEQUENCE [LARGE SCALE GENOMIC DNA]</scope>
    <source>
        <strain evidence="15 16">HHB9708</strain>
    </source>
</reference>
<dbReference type="InterPro" id="IPR000008">
    <property type="entry name" value="C2_dom"/>
</dbReference>
<dbReference type="InterPro" id="IPR035892">
    <property type="entry name" value="C2_domain_sf"/>
</dbReference>
<dbReference type="InterPro" id="IPR037762">
    <property type="entry name" value="C2C_Tricalbin"/>
</dbReference>
<dbReference type="GO" id="GO:0008289">
    <property type="term" value="F:lipid binding"/>
    <property type="evidence" value="ECO:0007669"/>
    <property type="project" value="UniProtKB-KW"/>
</dbReference>